<dbReference type="EMBL" id="NKUJ01000164">
    <property type="protein sequence ID" value="RMJ11543.1"/>
    <property type="molecule type" value="Genomic_DNA"/>
</dbReference>
<feature type="compositionally biased region" description="Acidic residues" evidence="1">
    <location>
        <begin position="616"/>
        <end position="628"/>
    </location>
</feature>
<comment type="caution">
    <text evidence="2">The sequence shown here is derived from an EMBL/GenBank/DDBJ whole genome shotgun (WGS) entry which is preliminary data.</text>
</comment>
<name>A0A3M2S1Y2_9HYPO</name>
<evidence type="ECO:0008006" key="4">
    <source>
        <dbReference type="Google" id="ProtNLM"/>
    </source>
</evidence>
<evidence type="ECO:0000313" key="3">
    <source>
        <dbReference type="Proteomes" id="UP000277212"/>
    </source>
</evidence>
<feature type="region of interest" description="Disordered" evidence="1">
    <location>
        <begin position="386"/>
        <end position="405"/>
    </location>
</feature>
<feature type="compositionally biased region" description="Low complexity" evidence="1">
    <location>
        <begin position="426"/>
        <end position="442"/>
    </location>
</feature>
<dbReference type="AlphaFoldDB" id="A0A3M2S1Y2"/>
<feature type="region of interest" description="Disordered" evidence="1">
    <location>
        <begin position="606"/>
        <end position="651"/>
    </location>
</feature>
<feature type="compositionally biased region" description="Polar residues" evidence="1">
    <location>
        <begin position="449"/>
        <end position="461"/>
    </location>
</feature>
<dbReference type="STRING" id="2010991.A0A3M2S1Y2"/>
<organism evidence="2 3">
    <name type="scientific">Fusarium kuroshium</name>
    <dbReference type="NCBI Taxonomy" id="2010991"/>
    <lineage>
        <taxon>Eukaryota</taxon>
        <taxon>Fungi</taxon>
        <taxon>Dikarya</taxon>
        <taxon>Ascomycota</taxon>
        <taxon>Pezizomycotina</taxon>
        <taxon>Sordariomycetes</taxon>
        <taxon>Hypocreomycetidae</taxon>
        <taxon>Hypocreales</taxon>
        <taxon>Nectriaceae</taxon>
        <taxon>Fusarium</taxon>
        <taxon>Fusarium solani species complex</taxon>
    </lineage>
</organism>
<accession>A0A3M2S1Y2</accession>
<proteinExistence type="predicted"/>
<keyword evidence="3" id="KW-1185">Reference proteome</keyword>
<reference evidence="2 3" key="1">
    <citation type="submission" date="2017-06" db="EMBL/GenBank/DDBJ databases">
        <title>Comparative genomic analysis of Ambrosia Fusariam Clade fungi.</title>
        <authorList>
            <person name="Stajich J.E."/>
            <person name="Carrillo J."/>
            <person name="Kijimoto T."/>
            <person name="Eskalen A."/>
            <person name="O'Donnell K."/>
            <person name="Kasson M."/>
        </authorList>
    </citation>
    <scope>NUCLEOTIDE SEQUENCE [LARGE SCALE GENOMIC DNA]</scope>
    <source>
        <strain evidence="2">UCR3666</strain>
    </source>
</reference>
<feature type="compositionally biased region" description="Polar residues" evidence="1">
    <location>
        <begin position="493"/>
        <end position="508"/>
    </location>
</feature>
<gene>
    <name evidence="2" type="ORF">CDV36_008812</name>
</gene>
<evidence type="ECO:0000313" key="2">
    <source>
        <dbReference type="EMBL" id="RMJ11543.1"/>
    </source>
</evidence>
<sequence>MGICAVQSKPHVATLPRPSLIRMNLSSVIGKPSNDHQQIPPVDLEWRDEVEEEDIPSSITFGNVANKSTNKAFVPSYTGTVVLDENGYKLCYDVIAFTSIAVQLFECMSAAYSEAFERPKPSIDSPCQNDSTDVDVDKQVSTCAGYDPHVYGYKRQSTGGGGGSGSKKQRSDNQGGSNNNYNNAPPGDNGVHNGNGGHGDNGGGSNQNNDTQNPDASAEKRFACPFHKLDPVLHAACEPIKLTTWDRVLQHIFRAHVLQKHYCPICRTQFKGNTAERDKNDHIRSQCQTIGMMEAGYIFLQIDPANLCFETDYENLKGLPRGSDEEKWFAAWKKLFPGVPLPASPLFESIVDILRRNARGVLAGISEPLRGRVYNAIFDLPTVASRRAARDSAPPTSTPALASNPVGMATPTMTPLAHPLFPGQIAPPGSGSAPPSAFSAPRSSRRSQVLPTNSVPSQAINIPTVRRQPAQARMNMSGLPYGTNPTAVRGINMPTNPQGGQGQPSGTRAMNAPARPRPSAQAHMSPSAGYSPRGTTGRPIPTLPDQVLLYPPAPVGQNTVTQQNPVVQQNSFDDLSNLDPLMWSTPMQNMFNTSMWDLGNENIFATPQMGSSPGVDENENENENENELSDTSVFGNGSGFSYPDPGSGFMG</sequence>
<dbReference type="Proteomes" id="UP000277212">
    <property type="component" value="Unassembled WGS sequence"/>
</dbReference>
<dbReference type="OrthoDB" id="4772970at2759"/>
<feature type="compositionally biased region" description="Low complexity" evidence="1">
    <location>
        <begin position="172"/>
        <end position="192"/>
    </location>
</feature>
<feature type="compositionally biased region" description="Gly residues" evidence="1">
    <location>
        <begin position="193"/>
        <end position="205"/>
    </location>
</feature>
<protein>
    <recommendedName>
        <fullName evidence="4">C2H2-type domain-containing protein</fullName>
    </recommendedName>
</protein>
<feature type="region of interest" description="Disordered" evidence="1">
    <location>
        <begin position="154"/>
        <end position="216"/>
    </location>
</feature>
<dbReference type="PANTHER" id="PTHR38166:SF1">
    <property type="entry name" value="C2H2-TYPE DOMAIN-CONTAINING PROTEIN"/>
    <property type="match status" value="1"/>
</dbReference>
<evidence type="ECO:0000256" key="1">
    <source>
        <dbReference type="SAM" id="MobiDB-lite"/>
    </source>
</evidence>
<dbReference type="PANTHER" id="PTHR38166">
    <property type="entry name" value="C2H2-TYPE DOMAIN-CONTAINING PROTEIN-RELATED"/>
    <property type="match status" value="1"/>
</dbReference>
<feature type="region of interest" description="Disordered" evidence="1">
    <location>
        <begin position="490"/>
        <end position="540"/>
    </location>
</feature>
<feature type="region of interest" description="Disordered" evidence="1">
    <location>
        <begin position="418"/>
        <end position="470"/>
    </location>
</feature>